<dbReference type="InterPro" id="IPR050769">
    <property type="entry name" value="NAT_camello-type"/>
</dbReference>
<keyword evidence="4" id="KW-1185">Reference proteome</keyword>
<dbReference type="Pfam" id="PF00583">
    <property type="entry name" value="Acetyltransf_1"/>
    <property type="match status" value="1"/>
</dbReference>
<dbReference type="RefSeq" id="WP_103953477.1">
    <property type="nucleotide sequence ID" value="NZ_FNUL01000020.1"/>
</dbReference>
<evidence type="ECO:0000259" key="2">
    <source>
        <dbReference type="PROSITE" id="PS51186"/>
    </source>
</evidence>
<evidence type="ECO:0000313" key="3">
    <source>
        <dbReference type="EMBL" id="SEG05016.1"/>
    </source>
</evidence>
<dbReference type="PANTHER" id="PTHR13947">
    <property type="entry name" value="GNAT FAMILY N-ACETYLTRANSFERASE"/>
    <property type="match status" value="1"/>
</dbReference>
<name>A0A1H5X193_9FIRM</name>
<dbReference type="EMBL" id="FNUL01000020">
    <property type="protein sequence ID" value="SEG05016.1"/>
    <property type="molecule type" value="Genomic_DNA"/>
</dbReference>
<reference evidence="3 4" key="1">
    <citation type="submission" date="2016-10" db="EMBL/GenBank/DDBJ databases">
        <authorList>
            <person name="de Groot N.N."/>
        </authorList>
    </citation>
    <scope>NUCLEOTIDE SEQUENCE [LARGE SCALE GENOMIC DNA]</scope>
    <source>
        <strain evidence="3 4">D15d</strain>
    </source>
</reference>
<dbReference type="PROSITE" id="PS51186">
    <property type="entry name" value="GNAT"/>
    <property type="match status" value="1"/>
</dbReference>
<dbReference type="CDD" id="cd04301">
    <property type="entry name" value="NAT_SF"/>
    <property type="match status" value="1"/>
</dbReference>
<organism evidence="3 4">
    <name type="scientific">Lachnospira multipara</name>
    <dbReference type="NCBI Taxonomy" id="28051"/>
    <lineage>
        <taxon>Bacteria</taxon>
        <taxon>Bacillati</taxon>
        <taxon>Bacillota</taxon>
        <taxon>Clostridia</taxon>
        <taxon>Lachnospirales</taxon>
        <taxon>Lachnospiraceae</taxon>
        <taxon>Lachnospira</taxon>
    </lineage>
</organism>
<proteinExistence type="predicted"/>
<dbReference type="Proteomes" id="UP000236726">
    <property type="component" value="Unassembled WGS sequence"/>
</dbReference>
<feature type="domain" description="N-acetyltransferase" evidence="2">
    <location>
        <begin position="1"/>
        <end position="158"/>
    </location>
</feature>
<dbReference type="InterPro" id="IPR000182">
    <property type="entry name" value="GNAT_dom"/>
</dbReference>
<protein>
    <submittedName>
        <fullName evidence="3">N-acetylglutamate synthase, GNAT family</fullName>
    </submittedName>
</protein>
<dbReference type="PANTHER" id="PTHR13947:SF37">
    <property type="entry name" value="LD18367P"/>
    <property type="match status" value="1"/>
</dbReference>
<evidence type="ECO:0000313" key="4">
    <source>
        <dbReference type="Proteomes" id="UP000236726"/>
    </source>
</evidence>
<dbReference type="Gene3D" id="3.40.630.30">
    <property type="match status" value="1"/>
</dbReference>
<sequence length="160" mass="18692">MTIISYDEKYLQQIIDLILHIQNDEAKIDLPLSEQPDLLDIYNNYIKDGGGFWIAVHNDTVIGTIGLMKKNDSCGILKKFFVKQDYRSQRIGYRLYQTLLTYAESISLRYIILDTPSVAVKSHAFYDKSGFRRITKAELPIEYHYPDRDSLLYMIDLEIK</sequence>
<dbReference type="SUPFAM" id="SSF55729">
    <property type="entry name" value="Acyl-CoA N-acyltransferases (Nat)"/>
    <property type="match status" value="1"/>
</dbReference>
<dbReference type="AlphaFoldDB" id="A0A1H5X193"/>
<accession>A0A1H5X193</accession>
<gene>
    <name evidence="3" type="ORF">SAMN05216537_12016</name>
</gene>
<evidence type="ECO:0000256" key="1">
    <source>
        <dbReference type="ARBA" id="ARBA00022679"/>
    </source>
</evidence>
<dbReference type="InterPro" id="IPR016181">
    <property type="entry name" value="Acyl_CoA_acyltransferase"/>
</dbReference>
<keyword evidence="1" id="KW-0808">Transferase</keyword>
<dbReference type="GO" id="GO:0008080">
    <property type="term" value="F:N-acetyltransferase activity"/>
    <property type="evidence" value="ECO:0007669"/>
    <property type="project" value="InterPro"/>
</dbReference>